<name>G2YY01_BOTF4</name>
<accession>G2YY01</accession>
<sequence>MIAENAPFSAQYFLDPSISDSRGMQPRKSISLRRSPREVATRLCLRHDTTGDSKYLGMAAANSN</sequence>
<feature type="region of interest" description="Disordered" evidence="1">
    <location>
        <begin position="16"/>
        <end position="35"/>
    </location>
</feature>
<dbReference type="InParanoid" id="G2YY01"/>
<evidence type="ECO:0000313" key="2">
    <source>
        <dbReference type="EMBL" id="CCD56499.1"/>
    </source>
</evidence>
<dbReference type="EMBL" id="FQ790360">
    <property type="protein sequence ID" value="CCD56499.1"/>
    <property type="molecule type" value="Genomic_DNA"/>
</dbReference>
<gene>
    <name evidence="2" type="ORF">BofuT4_uP146680.1</name>
</gene>
<proteinExistence type="predicted"/>
<evidence type="ECO:0000313" key="3">
    <source>
        <dbReference type="Proteomes" id="UP000008177"/>
    </source>
</evidence>
<protein>
    <submittedName>
        <fullName evidence="2">Uncharacterized protein</fullName>
    </submittedName>
</protein>
<dbReference type="AlphaFoldDB" id="G2YY01"/>
<dbReference type="HOGENOM" id="CLU_2867443_0_0_1"/>
<reference evidence="3" key="1">
    <citation type="journal article" date="2011" name="PLoS Genet.">
        <title>Genomic analysis of the necrotrophic fungal pathogens Sclerotinia sclerotiorum and Botrytis cinerea.</title>
        <authorList>
            <person name="Amselem J."/>
            <person name="Cuomo C.A."/>
            <person name="van Kan J.A."/>
            <person name="Viaud M."/>
            <person name="Benito E.P."/>
            <person name="Couloux A."/>
            <person name="Coutinho P.M."/>
            <person name="de Vries R.P."/>
            <person name="Dyer P.S."/>
            <person name="Fillinger S."/>
            <person name="Fournier E."/>
            <person name="Gout L."/>
            <person name="Hahn M."/>
            <person name="Kohn L."/>
            <person name="Lapalu N."/>
            <person name="Plummer K.M."/>
            <person name="Pradier J.M."/>
            <person name="Quevillon E."/>
            <person name="Sharon A."/>
            <person name="Simon A."/>
            <person name="ten Have A."/>
            <person name="Tudzynski B."/>
            <person name="Tudzynski P."/>
            <person name="Wincker P."/>
            <person name="Andrew M."/>
            <person name="Anthouard V."/>
            <person name="Beever R.E."/>
            <person name="Beffa R."/>
            <person name="Benoit I."/>
            <person name="Bouzid O."/>
            <person name="Brault B."/>
            <person name="Chen Z."/>
            <person name="Choquer M."/>
            <person name="Collemare J."/>
            <person name="Cotton P."/>
            <person name="Danchin E.G."/>
            <person name="Da Silva C."/>
            <person name="Gautier A."/>
            <person name="Giraud C."/>
            <person name="Giraud T."/>
            <person name="Gonzalez C."/>
            <person name="Grossetete S."/>
            <person name="Guldener U."/>
            <person name="Henrissat B."/>
            <person name="Howlett B.J."/>
            <person name="Kodira C."/>
            <person name="Kretschmer M."/>
            <person name="Lappartient A."/>
            <person name="Leroch M."/>
            <person name="Levis C."/>
            <person name="Mauceli E."/>
            <person name="Neuveglise C."/>
            <person name="Oeser B."/>
            <person name="Pearson M."/>
            <person name="Poulain J."/>
            <person name="Poussereau N."/>
            <person name="Quesneville H."/>
            <person name="Rascle C."/>
            <person name="Schumacher J."/>
            <person name="Segurens B."/>
            <person name="Sexton A."/>
            <person name="Silva E."/>
            <person name="Sirven C."/>
            <person name="Soanes D.M."/>
            <person name="Talbot N.J."/>
            <person name="Templeton M."/>
            <person name="Yandava C."/>
            <person name="Yarden O."/>
            <person name="Zeng Q."/>
            <person name="Rollins J.A."/>
            <person name="Lebrun M.H."/>
            <person name="Dickman M."/>
        </authorList>
    </citation>
    <scope>NUCLEOTIDE SEQUENCE [LARGE SCALE GENOMIC DNA]</scope>
    <source>
        <strain evidence="3">T4</strain>
    </source>
</reference>
<dbReference type="Proteomes" id="UP000008177">
    <property type="component" value="Unplaced contigs"/>
</dbReference>
<organism evidence="2 3">
    <name type="scientific">Botryotinia fuckeliana (strain T4)</name>
    <name type="common">Noble rot fungus</name>
    <name type="synonym">Botrytis cinerea</name>
    <dbReference type="NCBI Taxonomy" id="999810"/>
    <lineage>
        <taxon>Eukaryota</taxon>
        <taxon>Fungi</taxon>
        <taxon>Dikarya</taxon>
        <taxon>Ascomycota</taxon>
        <taxon>Pezizomycotina</taxon>
        <taxon>Leotiomycetes</taxon>
        <taxon>Helotiales</taxon>
        <taxon>Sclerotiniaceae</taxon>
        <taxon>Botrytis</taxon>
    </lineage>
</organism>
<evidence type="ECO:0000256" key="1">
    <source>
        <dbReference type="SAM" id="MobiDB-lite"/>
    </source>
</evidence>